<dbReference type="Pfam" id="PF13568">
    <property type="entry name" value="OMP_b-brl_2"/>
    <property type="match status" value="1"/>
</dbReference>
<keyword evidence="2" id="KW-0732">Signal</keyword>
<feature type="region of interest" description="Disordered" evidence="1">
    <location>
        <begin position="26"/>
        <end position="45"/>
    </location>
</feature>
<proteinExistence type="predicted"/>
<dbReference type="RefSeq" id="WP_177199900.1">
    <property type="nucleotide sequence ID" value="NZ_FOLE01000005.1"/>
</dbReference>
<evidence type="ECO:0000256" key="1">
    <source>
        <dbReference type="SAM" id="MobiDB-lite"/>
    </source>
</evidence>
<evidence type="ECO:0000313" key="5">
    <source>
        <dbReference type="Proteomes" id="UP000199514"/>
    </source>
</evidence>
<dbReference type="STRING" id="927664.SAMN05421780_105155"/>
<evidence type="ECO:0000256" key="2">
    <source>
        <dbReference type="SAM" id="SignalP"/>
    </source>
</evidence>
<accession>A0A1I1J5M8</accession>
<keyword evidence="5" id="KW-1185">Reference proteome</keyword>
<gene>
    <name evidence="4" type="ORF">SAMN05421780_105155</name>
</gene>
<dbReference type="Proteomes" id="UP000199514">
    <property type="component" value="Unassembled WGS sequence"/>
</dbReference>
<dbReference type="AlphaFoldDB" id="A0A1I1J5M8"/>
<dbReference type="EMBL" id="FOLE01000005">
    <property type="protein sequence ID" value="SFC41908.1"/>
    <property type="molecule type" value="Genomic_DNA"/>
</dbReference>
<organism evidence="4 5">
    <name type="scientific">Flexibacter flexilis DSM 6793</name>
    <dbReference type="NCBI Taxonomy" id="927664"/>
    <lineage>
        <taxon>Bacteria</taxon>
        <taxon>Pseudomonadati</taxon>
        <taxon>Bacteroidota</taxon>
        <taxon>Cytophagia</taxon>
        <taxon>Cytophagales</taxon>
        <taxon>Flexibacteraceae</taxon>
        <taxon>Flexibacter</taxon>
    </lineage>
</organism>
<name>A0A1I1J5M8_9BACT</name>
<sequence>MRKFWRNSCILLAACLLTVAAQAQNKSEEKQKRKHKSYGAGRKGNNLPNYDLKPLHYGFFVAINNTSLNVKHSPYFIDQLNNTKLPDDSVMLGIEPRKFMGFTTGFILNVRLHDQFDFRLLPTVSFYQRQIDFRFRDGHEAAHLNQSTYSYMEFPLLVKYKSVRRGNTRMYIIGGIKPAFEIGVKREELDPTAFMRTTSSDFSLEYGFGFDLYYPMFKFSPEIRFSHGMQDIKEQDSNMYSRSVNKLTTHAVTFYLNFE</sequence>
<feature type="domain" description="Outer membrane protein beta-barrel" evidence="3">
    <location>
        <begin position="33"/>
        <end position="233"/>
    </location>
</feature>
<protein>
    <submittedName>
        <fullName evidence="4">Outer membrane protein beta-barrel domain-containing protein</fullName>
    </submittedName>
</protein>
<feature type="signal peptide" evidence="2">
    <location>
        <begin position="1"/>
        <end position="23"/>
    </location>
</feature>
<evidence type="ECO:0000313" key="4">
    <source>
        <dbReference type="EMBL" id="SFC41908.1"/>
    </source>
</evidence>
<dbReference type="InterPro" id="IPR025665">
    <property type="entry name" value="Beta-barrel_OMP_2"/>
</dbReference>
<evidence type="ECO:0000259" key="3">
    <source>
        <dbReference type="Pfam" id="PF13568"/>
    </source>
</evidence>
<feature type="chain" id="PRO_5011583305" evidence="2">
    <location>
        <begin position="24"/>
        <end position="259"/>
    </location>
</feature>
<reference evidence="4 5" key="1">
    <citation type="submission" date="2016-10" db="EMBL/GenBank/DDBJ databases">
        <authorList>
            <person name="de Groot N.N."/>
        </authorList>
    </citation>
    <scope>NUCLEOTIDE SEQUENCE [LARGE SCALE GENOMIC DNA]</scope>
    <source>
        <strain evidence="4 5">DSM 6793</strain>
    </source>
</reference>